<accession>C7ZC85</accession>
<evidence type="ECO:0000256" key="1">
    <source>
        <dbReference type="SAM" id="MobiDB-lite"/>
    </source>
</evidence>
<dbReference type="VEuPathDB" id="FungiDB:NECHADRAFT_76965"/>
<proteinExistence type="predicted"/>
<dbReference type="Proteomes" id="UP000005206">
    <property type="component" value="Chromosome 2"/>
</dbReference>
<dbReference type="RefSeq" id="XP_003043930.1">
    <property type="nucleotide sequence ID" value="XM_003043884.1"/>
</dbReference>
<dbReference type="eggNOG" id="ENOG502SS9D">
    <property type="taxonomic scope" value="Eukaryota"/>
</dbReference>
<evidence type="ECO:0000313" key="4">
    <source>
        <dbReference type="Proteomes" id="UP000005206"/>
    </source>
</evidence>
<dbReference type="InterPro" id="IPR021109">
    <property type="entry name" value="Peptidase_aspartic_dom_sf"/>
</dbReference>
<dbReference type="GeneID" id="9670364"/>
<feature type="domain" description="C2H2-type" evidence="2">
    <location>
        <begin position="623"/>
        <end position="648"/>
    </location>
</feature>
<feature type="region of interest" description="Disordered" evidence="1">
    <location>
        <begin position="444"/>
        <end position="468"/>
    </location>
</feature>
<reference evidence="3 4" key="1">
    <citation type="journal article" date="2009" name="PLoS Genet.">
        <title>The genome of Nectria haematococca: contribution of supernumerary chromosomes to gene expansion.</title>
        <authorList>
            <person name="Coleman J.J."/>
            <person name="Rounsley S.D."/>
            <person name="Rodriguez-Carres M."/>
            <person name="Kuo A."/>
            <person name="Wasmann C.C."/>
            <person name="Grimwood J."/>
            <person name="Schmutz J."/>
            <person name="Taga M."/>
            <person name="White G.J."/>
            <person name="Zhou S."/>
            <person name="Schwartz D.C."/>
            <person name="Freitag M."/>
            <person name="Ma L.J."/>
            <person name="Danchin E.G."/>
            <person name="Henrissat B."/>
            <person name="Coutinho P.M."/>
            <person name="Nelson D.R."/>
            <person name="Straney D."/>
            <person name="Napoli C.A."/>
            <person name="Barker B.M."/>
            <person name="Gribskov M."/>
            <person name="Rep M."/>
            <person name="Kroken S."/>
            <person name="Molnar I."/>
            <person name="Rensing C."/>
            <person name="Kennell J.C."/>
            <person name="Zamora J."/>
            <person name="Farman M.L."/>
            <person name="Selker E.U."/>
            <person name="Salamov A."/>
            <person name="Shapiro H."/>
            <person name="Pangilinan J."/>
            <person name="Lindquist E."/>
            <person name="Lamers C."/>
            <person name="Grigoriev I.V."/>
            <person name="Geiser D.M."/>
            <person name="Covert S.F."/>
            <person name="Temporini E."/>
            <person name="Vanetten H.D."/>
        </authorList>
    </citation>
    <scope>NUCLEOTIDE SEQUENCE [LARGE SCALE GENOMIC DNA]</scope>
    <source>
        <strain evidence="4">ATCC MYA-4622 / CBS 123669 / FGSC 9596 / NRRL 45880 / 77-13-4</strain>
    </source>
</reference>
<feature type="region of interest" description="Disordered" evidence="1">
    <location>
        <begin position="496"/>
        <end position="533"/>
    </location>
</feature>
<dbReference type="SMART" id="SM00355">
    <property type="entry name" value="ZnF_C2H2"/>
    <property type="match status" value="3"/>
</dbReference>
<dbReference type="EMBL" id="GG698918">
    <property type="protein sequence ID" value="EEU38217.1"/>
    <property type="molecule type" value="Genomic_DNA"/>
</dbReference>
<feature type="compositionally biased region" description="Low complexity" evidence="1">
    <location>
        <begin position="513"/>
        <end position="530"/>
    </location>
</feature>
<feature type="compositionally biased region" description="Basic and acidic residues" evidence="1">
    <location>
        <begin position="91"/>
        <end position="110"/>
    </location>
</feature>
<dbReference type="AlphaFoldDB" id="C7ZC85"/>
<feature type="region of interest" description="Disordered" evidence="1">
    <location>
        <begin position="86"/>
        <end position="144"/>
    </location>
</feature>
<feature type="domain" description="C2H2-type" evidence="2">
    <location>
        <begin position="558"/>
        <end position="583"/>
    </location>
</feature>
<dbReference type="Gene3D" id="2.40.70.10">
    <property type="entry name" value="Acid Proteases"/>
    <property type="match status" value="1"/>
</dbReference>
<dbReference type="InParanoid" id="C7ZC85"/>
<gene>
    <name evidence="3" type="ORF">NECHADRAFT_76965</name>
</gene>
<organism evidence="3 4">
    <name type="scientific">Fusarium vanettenii (strain ATCC MYA-4622 / CBS 123669 / FGSC 9596 / NRRL 45880 / 77-13-4)</name>
    <name type="common">Fusarium solani subsp. pisi</name>
    <dbReference type="NCBI Taxonomy" id="660122"/>
    <lineage>
        <taxon>Eukaryota</taxon>
        <taxon>Fungi</taxon>
        <taxon>Dikarya</taxon>
        <taxon>Ascomycota</taxon>
        <taxon>Pezizomycotina</taxon>
        <taxon>Sordariomycetes</taxon>
        <taxon>Hypocreomycetidae</taxon>
        <taxon>Hypocreales</taxon>
        <taxon>Nectriaceae</taxon>
        <taxon>Fusarium</taxon>
        <taxon>Fusarium solani species complex</taxon>
        <taxon>Fusarium vanettenii</taxon>
    </lineage>
</organism>
<feature type="domain" description="C2H2-type" evidence="2">
    <location>
        <begin position="589"/>
        <end position="618"/>
    </location>
</feature>
<evidence type="ECO:0000259" key="2">
    <source>
        <dbReference type="SMART" id="SM00355"/>
    </source>
</evidence>
<dbReference type="STRING" id="660122.C7ZC85"/>
<dbReference type="OrthoDB" id="6079484at2759"/>
<dbReference type="CDD" id="cd00303">
    <property type="entry name" value="retropepsin_like"/>
    <property type="match status" value="2"/>
</dbReference>
<protein>
    <recommendedName>
        <fullName evidence="2">C2H2-type domain-containing protein</fullName>
    </recommendedName>
</protein>
<dbReference type="KEGG" id="nhe:NECHADRAFT_76965"/>
<name>C7ZC85_FUSV7</name>
<dbReference type="OMA" id="EVIMFAD"/>
<dbReference type="InterPro" id="IPR013087">
    <property type="entry name" value="Znf_C2H2_type"/>
</dbReference>
<sequence>MGDYGPDEFLYMSSSSRALIQDFLQEASWNPAARDRNLSHAWDDNTQLSLTEKNRDIAGWVDTIYVPLKNPRPSWDAAAEVARMASPLNDLGDRDKTESLNRGPPPKDDLQAELEALEYPEPPRSRRQSTLGAPQARKTSRPRRVRKRFGLPLLMDHPSGISEEIMACPDSGSDENIISLDLANTLGLKIEQTSSDDPRQFAVANGKIVTAVGQVSTRCSFATGAPSATASLECIFHVFNTLAVPLIMGIDFLQQTETLSIHKDRLVELPGPAMQSLRVNSVGRPKRSLVCRLDDHVGFATVDTGSDLDLVSPEFAKSGAYNIEPAYEQVEFADCSVGYIFGVIRASLAVGKASCRGFYPRGESIDLELFVLDNLNADILVGQDTVEILDVFNLHSESLIPSIPRLGESELSIIRHIGGRELRTVDIWNKLRRIFGCKLLRRPEEGTGSVPSQDDLDQQENARRERERARIAKLSGTLRDQRQYVEDRKIEAFETARQMRASPSIQDSLAAMTPSSPTSSVSPGGESSRSMAADVGDSEITRMRIEGTTNPPPIEGGYRCTFEGCTAPPFRTQWLLNSHTNAHSSARLHYCPVEGCRRGRGGRGFIRRDEMILHDLAHYLAGYFCPFCPDRDHKHPMPVDLQQHVRLHHPDQDTDDPVLQQVLARQPDGPTALIGEQEGEVNPLEGLWSSFRVLDGS</sequence>
<keyword evidence="4" id="KW-1185">Reference proteome</keyword>
<evidence type="ECO:0000313" key="3">
    <source>
        <dbReference type="EMBL" id="EEU38217.1"/>
    </source>
</evidence>
<dbReference type="HOGENOM" id="CLU_024809_0_0_1"/>